<accession>A0A7S4VJT6</accession>
<dbReference type="AlphaFoldDB" id="A0A7S4VJT6"/>
<proteinExistence type="predicted"/>
<evidence type="ECO:0008006" key="2">
    <source>
        <dbReference type="Google" id="ProtNLM"/>
    </source>
</evidence>
<dbReference type="InterPro" id="IPR032675">
    <property type="entry name" value="LRR_dom_sf"/>
</dbReference>
<gene>
    <name evidence="1" type="ORF">AMON00008_LOCUS35783</name>
</gene>
<name>A0A7S4VJT6_9DINO</name>
<protein>
    <recommendedName>
        <fullName evidence="2">F-box domain-containing protein</fullName>
    </recommendedName>
</protein>
<sequence length="401" mass="42055">MGEQVAVESLPMEALCKVLRFVLCDSSSLLLVRAVGKLFRQAVAKSLSWLGASVWIGPDDLQVSGKGQNCHRFEGLMSVTGLCSEVFLNFKSAHSPAQRFASERCFHHLSTDCLAVSCLCLRNWCAFERSGLGILTVGFPALRHIELAGCDMIGSYEAMIPFFLEHPNLVSFRATFQPRAVASLPFVAALPRTLMSLGFVNFDSQAALALLLQRCPLEHLWFSANGRLSAPVAAALAAGGGGLRTLALPTEVSEVRCADIVKVCTGVELLCRMRTTVPPFGAGALAGDFEELPGSHGVVVRRRGSLAELAPNGSLWAPYAHSGDAPASGASSPGLTDSRKPEAAADLRIPCAAIPSSATTGIPISCASSSRAAASAVARREAWALASHAAAAAAAAAARQQ</sequence>
<reference evidence="1" key="1">
    <citation type="submission" date="2021-01" db="EMBL/GenBank/DDBJ databases">
        <authorList>
            <person name="Corre E."/>
            <person name="Pelletier E."/>
            <person name="Niang G."/>
            <person name="Scheremetjew M."/>
            <person name="Finn R."/>
            <person name="Kale V."/>
            <person name="Holt S."/>
            <person name="Cochrane G."/>
            <person name="Meng A."/>
            <person name="Brown T."/>
            <person name="Cohen L."/>
        </authorList>
    </citation>
    <scope>NUCLEOTIDE SEQUENCE</scope>
    <source>
        <strain evidence="1">CCMP3105</strain>
    </source>
</reference>
<dbReference type="EMBL" id="HBNR01051141">
    <property type="protein sequence ID" value="CAE4615186.1"/>
    <property type="molecule type" value="Transcribed_RNA"/>
</dbReference>
<dbReference type="SUPFAM" id="SSF52047">
    <property type="entry name" value="RNI-like"/>
    <property type="match status" value="1"/>
</dbReference>
<organism evidence="1">
    <name type="scientific">Alexandrium monilatum</name>
    <dbReference type="NCBI Taxonomy" id="311494"/>
    <lineage>
        <taxon>Eukaryota</taxon>
        <taxon>Sar</taxon>
        <taxon>Alveolata</taxon>
        <taxon>Dinophyceae</taxon>
        <taxon>Gonyaulacales</taxon>
        <taxon>Pyrocystaceae</taxon>
        <taxon>Alexandrium</taxon>
    </lineage>
</organism>
<dbReference type="Gene3D" id="3.80.10.10">
    <property type="entry name" value="Ribonuclease Inhibitor"/>
    <property type="match status" value="1"/>
</dbReference>
<evidence type="ECO:0000313" key="1">
    <source>
        <dbReference type="EMBL" id="CAE4615186.1"/>
    </source>
</evidence>